<dbReference type="RefSeq" id="XP_040651437.1">
    <property type="nucleotide sequence ID" value="XM_040795872.1"/>
</dbReference>
<feature type="region of interest" description="Disordered" evidence="1">
    <location>
        <begin position="236"/>
        <end position="535"/>
    </location>
</feature>
<feature type="region of interest" description="Disordered" evidence="1">
    <location>
        <begin position="647"/>
        <end position="724"/>
    </location>
</feature>
<evidence type="ECO:0008006" key="4">
    <source>
        <dbReference type="Google" id="ProtNLM"/>
    </source>
</evidence>
<dbReference type="AlphaFoldDB" id="A0A135LVA8"/>
<accession>A0A135LVA8</accession>
<feature type="region of interest" description="Disordered" evidence="1">
    <location>
        <begin position="144"/>
        <end position="189"/>
    </location>
</feature>
<feature type="compositionally biased region" description="Polar residues" evidence="1">
    <location>
        <begin position="682"/>
        <end position="692"/>
    </location>
</feature>
<evidence type="ECO:0000256" key="1">
    <source>
        <dbReference type="SAM" id="MobiDB-lite"/>
    </source>
</evidence>
<protein>
    <recommendedName>
        <fullName evidence="4">C2H2-type domain-containing protein</fullName>
    </recommendedName>
</protein>
<dbReference type="STRING" id="5078.A0A135LVA8"/>
<feature type="compositionally biased region" description="Polar residues" evidence="1">
    <location>
        <begin position="485"/>
        <end position="502"/>
    </location>
</feature>
<feature type="compositionally biased region" description="Polar residues" evidence="1">
    <location>
        <begin position="466"/>
        <end position="478"/>
    </location>
</feature>
<feature type="region of interest" description="Disordered" evidence="1">
    <location>
        <begin position="739"/>
        <end position="866"/>
    </location>
</feature>
<feature type="compositionally biased region" description="Polar residues" evidence="1">
    <location>
        <begin position="740"/>
        <end position="751"/>
    </location>
</feature>
<evidence type="ECO:0000313" key="2">
    <source>
        <dbReference type="EMBL" id="KXG52902.1"/>
    </source>
</evidence>
<name>A0A135LVA8_PENPA</name>
<feature type="compositionally biased region" description="Polar residues" evidence="1">
    <location>
        <begin position="249"/>
        <end position="261"/>
    </location>
</feature>
<dbReference type="OMA" id="FKVHVSQ"/>
<comment type="caution">
    <text evidence="2">The sequence shown here is derived from an EMBL/GenBank/DDBJ whole genome shotgun (WGS) entry which is preliminary data.</text>
</comment>
<reference evidence="2 3" key="1">
    <citation type="journal article" date="2016" name="BMC Genomics">
        <title>Genome sequencing and secondary metabolism of the postharvest pathogen Penicillium griseofulvum.</title>
        <authorList>
            <person name="Banani H."/>
            <person name="Marcet-Houben M."/>
            <person name="Ballester A.R."/>
            <person name="Abbruscato P."/>
            <person name="Gonzalez-Candelas L."/>
            <person name="Gabaldon T."/>
            <person name="Spadaro D."/>
        </authorList>
    </citation>
    <scope>NUCLEOTIDE SEQUENCE [LARGE SCALE GENOMIC DNA]</scope>
    <source>
        <strain evidence="2 3">PG3</strain>
    </source>
</reference>
<feature type="compositionally biased region" description="Polar residues" evidence="1">
    <location>
        <begin position="282"/>
        <end position="297"/>
    </location>
</feature>
<evidence type="ECO:0000313" key="3">
    <source>
        <dbReference type="Proteomes" id="UP000070168"/>
    </source>
</evidence>
<dbReference type="Proteomes" id="UP000070168">
    <property type="component" value="Unassembled WGS sequence"/>
</dbReference>
<feature type="region of interest" description="Disordered" evidence="1">
    <location>
        <begin position="93"/>
        <end position="132"/>
    </location>
</feature>
<keyword evidence="3" id="KW-1185">Reference proteome</keyword>
<dbReference type="EMBL" id="LHQR01000020">
    <property type="protein sequence ID" value="KXG52902.1"/>
    <property type="molecule type" value="Genomic_DNA"/>
</dbReference>
<feature type="region of interest" description="Disordered" evidence="1">
    <location>
        <begin position="1"/>
        <end position="33"/>
    </location>
</feature>
<dbReference type="OrthoDB" id="5424797at2759"/>
<feature type="compositionally biased region" description="Low complexity" evidence="1">
    <location>
        <begin position="373"/>
        <end position="408"/>
    </location>
</feature>
<dbReference type="GeneID" id="63711172"/>
<gene>
    <name evidence="2" type="ORF">PGRI_081580</name>
</gene>
<sequence length="1049" mass="114792">MSNGDMDGYDWLQSFLPADSRPDHEPNPNNEAYQAHPAFHDAEEVAKVAVMHQQALRSYSFMRSNNPGTNEALNPSQVYSQALDGQYRGNQHQANSNIQFNNPPSGPSAYTTDRSHNISQRPGPSVPSQHHLTTQVYQDAYRYGQTGMDSAGPSQRPLDSMPTPLETGHNTHGAHEPTRPTTPTQRTNQHMARALPISQNQYQGYSAIPNSNYSETLEQSYMGVGRTAEVQRTYTPAASQSRPYGHSTAPAQNSQQLSVPSAAQRDWPASSDKRTHEPVARPQTSQSAYQTGGSTPLVSPKGYKTSAAHSTLDPRQSITPTTTTREASDPQRQNPVTNFARSKQVPPRPSSQNYDHVQAAVPTAPNRVHSPATSQPVSSRSPSVSFVSSTPASSSAPPAPPAQTSTVPRHLDNAWSREQGGTQGEAAPTSLYQSPNQISQQPPISQSNEQRPAVSPAPASSTPPANFNSGSSYNSPYTSGPRRGTFSQSAGVQQPTAGNPQSRVYPLPGPLPHQHKRWVPTQENSSGYMPPAKKPRLDNGQGPMATKKYMSAGIPASGARVYMEYVRRPGKFLKNRDDLVQPIRPNDALPKHTYDPTTIARDVLIAAGKHPTEKGLNYHLEPLRRNFTKIDYLADLATFRWDLVDGEQPEPQVDHMPPASAPQTLLRPPPHPQSPQAAQQSLSRDSNVPTHVTTRDHAPVPSRHTPPNRQVTMPTRIDTRAPLGGLSAWGTLPFKPPTYHSPQPIVSSKSHSPLPRADPTPDSPQTSSHQSVPFTISPPSQPQPQQRRQSTTKSAGPPKPPRATKQSTPKSIAKPKTPEKARSQSDSSRTVKSPEAKRLPQPQVVIPPSPHKMPQKKKPGRPPKGAASHIEVAIHREQPVDYQIFPCKWEGCAAELHNIDSVRAHVIKVHIPHSLVCKWKYCDNKTPMAAADMFKHVSSEHISKMAWQLGDGPKVPVTAENKSNYPSVLGDRSARKGTMVLPVDECQVKAFSKVHGKLSEKTKAQALLEAGRHWKQQVGPEMDWSDRRLSTPARQSKIHCGEMAFIGED</sequence>
<feature type="compositionally biased region" description="Polar residues" evidence="1">
    <location>
        <begin position="307"/>
        <end position="341"/>
    </location>
</feature>
<feature type="compositionally biased region" description="Polar residues" evidence="1">
    <location>
        <begin position="763"/>
        <end position="774"/>
    </location>
</feature>
<feature type="compositionally biased region" description="Low complexity" evidence="1">
    <location>
        <begin position="433"/>
        <end position="465"/>
    </location>
</feature>
<proteinExistence type="predicted"/>
<organism evidence="2 3">
    <name type="scientific">Penicillium patulum</name>
    <name type="common">Penicillium griseofulvum</name>
    <dbReference type="NCBI Taxonomy" id="5078"/>
    <lineage>
        <taxon>Eukaryota</taxon>
        <taxon>Fungi</taxon>
        <taxon>Dikarya</taxon>
        <taxon>Ascomycota</taxon>
        <taxon>Pezizomycotina</taxon>
        <taxon>Eurotiomycetes</taxon>
        <taxon>Eurotiomycetidae</taxon>
        <taxon>Eurotiales</taxon>
        <taxon>Aspergillaceae</taxon>
        <taxon>Penicillium</taxon>
    </lineage>
</organism>